<sequence length="66" mass="7633">MWTARKNLPCVYALLPNKTQKSYEQIEPQTVGLDFEQAIINSVENTFEECTLGCFFTSSRDFGEEY</sequence>
<organism evidence="1 2">
    <name type="scientific">Brachionus plicatilis</name>
    <name type="common">Marine rotifer</name>
    <name type="synonym">Brachionus muelleri</name>
    <dbReference type="NCBI Taxonomy" id="10195"/>
    <lineage>
        <taxon>Eukaryota</taxon>
        <taxon>Metazoa</taxon>
        <taxon>Spiralia</taxon>
        <taxon>Gnathifera</taxon>
        <taxon>Rotifera</taxon>
        <taxon>Eurotatoria</taxon>
        <taxon>Monogononta</taxon>
        <taxon>Pseudotrocha</taxon>
        <taxon>Ploima</taxon>
        <taxon>Brachionidae</taxon>
        <taxon>Brachionus</taxon>
    </lineage>
</organism>
<gene>
    <name evidence="1" type="ORF">BpHYR1_036929</name>
</gene>
<dbReference type="OrthoDB" id="90756at2759"/>
<comment type="caution">
    <text evidence="1">The sequence shown here is derived from an EMBL/GenBank/DDBJ whole genome shotgun (WGS) entry which is preliminary data.</text>
</comment>
<dbReference type="AlphaFoldDB" id="A0A3M7PJF7"/>
<dbReference type="Proteomes" id="UP000276133">
    <property type="component" value="Unassembled WGS sequence"/>
</dbReference>
<evidence type="ECO:0000313" key="1">
    <source>
        <dbReference type="EMBL" id="RMZ98817.1"/>
    </source>
</evidence>
<proteinExistence type="predicted"/>
<keyword evidence="2" id="KW-1185">Reference proteome</keyword>
<reference evidence="1 2" key="1">
    <citation type="journal article" date="2018" name="Sci. Rep.">
        <title>Genomic signatures of local adaptation to the degree of environmental predictability in rotifers.</title>
        <authorList>
            <person name="Franch-Gras L."/>
            <person name="Hahn C."/>
            <person name="Garcia-Roger E.M."/>
            <person name="Carmona M.J."/>
            <person name="Serra M."/>
            <person name="Gomez A."/>
        </authorList>
    </citation>
    <scope>NUCLEOTIDE SEQUENCE [LARGE SCALE GENOMIC DNA]</scope>
    <source>
        <strain evidence="1">HYR1</strain>
    </source>
</reference>
<protein>
    <submittedName>
        <fullName evidence="1">Uncharacterized protein</fullName>
    </submittedName>
</protein>
<accession>A0A3M7PJF7</accession>
<evidence type="ECO:0000313" key="2">
    <source>
        <dbReference type="Proteomes" id="UP000276133"/>
    </source>
</evidence>
<name>A0A3M7PJF7_BRAPC</name>
<dbReference type="EMBL" id="REGN01010541">
    <property type="protein sequence ID" value="RMZ98817.1"/>
    <property type="molecule type" value="Genomic_DNA"/>
</dbReference>